<name>A0A2H0LNF5_9BACT</name>
<dbReference type="PIRSF" id="PIRSF003113">
    <property type="entry name" value="BolA"/>
    <property type="match status" value="1"/>
</dbReference>
<accession>A0A2H0LNF5</accession>
<sequence>MSDQSQTAKELRRLLVQQFSPFHLSVIDDSAKHAGHTGVHEDSGHFTIVIVSHFFENRSLVERHRFIYQTVQSLMQERIHALAIKALTPVEWDQADENPNRKTEK</sequence>
<evidence type="ECO:0000313" key="2">
    <source>
        <dbReference type="EMBL" id="PIQ85025.1"/>
    </source>
</evidence>
<reference evidence="2 3" key="1">
    <citation type="submission" date="2017-09" db="EMBL/GenBank/DDBJ databases">
        <title>Depth-based differentiation of microbial function through sediment-hosted aquifers and enrichment of novel symbionts in the deep terrestrial subsurface.</title>
        <authorList>
            <person name="Probst A.J."/>
            <person name="Ladd B."/>
            <person name="Jarett J.K."/>
            <person name="Geller-Mcgrath D.E."/>
            <person name="Sieber C.M."/>
            <person name="Emerson J.B."/>
            <person name="Anantharaman K."/>
            <person name="Thomas B.C."/>
            <person name="Malmstrom R."/>
            <person name="Stieglmeier M."/>
            <person name="Klingl A."/>
            <person name="Woyke T."/>
            <person name="Ryan C.M."/>
            <person name="Banfield J.F."/>
        </authorList>
    </citation>
    <scope>NUCLEOTIDE SEQUENCE [LARGE SCALE GENOMIC DNA]</scope>
    <source>
        <strain evidence="2">CG11_big_fil_rev_8_21_14_0_20_45_26</strain>
    </source>
</reference>
<dbReference type="GO" id="GO:0016226">
    <property type="term" value="P:iron-sulfur cluster assembly"/>
    <property type="evidence" value="ECO:0007669"/>
    <property type="project" value="TreeGrafter"/>
</dbReference>
<dbReference type="Gene3D" id="3.30.300.90">
    <property type="entry name" value="BolA-like"/>
    <property type="match status" value="1"/>
</dbReference>
<proteinExistence type="inferred from homology"/>
<comment type="caution">
    <text evidence="2">The sequence shown here is derived from an EMBL/GenBank/DDBJ whole genome shotgun (WGS) entry which is preliminary data.</text>
</comment>
<dbReference type="SUPFAM" id="SSF82657">
    <property type="entry name" value="BolA-like"/>
    <property type="match status" value="1"/>
</dbReference>
<evidence type="ECO:0000313" key="3">
    <source>
        <dbReference type="Proteomes" id="UP000230859"/>
    </source>
</evidence>
<gene>
    <name evidence="2" type="ORF">COV74_10530</name>
</gene>
<dbReference type="AlphaFoldDB" id="A0A2H0LNF5"/>
<dbReference type="InterPro" id="IPR002634">
    <property type="entry name" value="BolA"/>
</dbReference>
<dbReference type="PANTHER" id="PTHR46230:SF7">
    <property type="entry name" value="BOLA-LIKE PROTEIN 1"/>
    <property type="match status" value="1"/>
</dbReference>
<comment type="similarity">
    <text evidence="1">Belongs to the BolA/IbaG family.</text>
</comment>
<evidence type="ECO:0000256" key="1">
    <source>
        <dbReference type="RuleBase" id="RU003860"/>
    </source>
</evidence>
<protein>
    <submittedName>
        <fullName evidence="2">BolA family transcriptional regulator</fullName>
    </submittedName>
</protein>
<dbReference type="PANTHER" id="PTHR46230">
    <property type="match status" value="1"/>
</dbReference>
<dbReference type="Proteomes" id="UP000230859">
    <property type="component" value="Unassembled WGS sequence"/>
</dbReference>
<dbReference type="Pfam" id="PF01722">
    <property type="entry name" value="BolA"/>
    <property type="match status" value="1"/>
</dbReference>
<organism evidence="2 3">
    <name type="scientific">Candidatus Abzuiibacterium crystallinum</name>
    <dbReference type="NCBI Taxonomy" id="1974748"/>
    <lineage>
        <taxon>Bacteria</taxon>
        <taxon>Pseudomonadati</taxon>
        <taxon>Candidatus Omnitrophota</taxon>
        <taxon>Candidatus Abzuiibacterium</taxon>
    </lineage>
</organism>
<dbReference type="EMBL" id="PCVY01000076">
    <property type="protein sequence ID" value="PIQ85025.1"/>
    <property type="molecule type" value="Genomic_DNA"/>
</dbReference>
<dbReference type="InterPro" id="IPR036065">
    <property type="entry name" value="BolA-like_sf"/>
</dbReference>